<evidence type="ECO:0000256" key="1">
    <source>
        <dbReference type="ARBA" id="ARBA00010641"/>
    </source>
</evidence>
<dbReference type="GO" id="GO:0003677">
    <property type="term" value="F:DNA binding"/>
    <property type="evidence" value="ECO:0007669"/>
    <property type="project" value="InterPro"/>
</dbReference>
<proteinExistence type="inferred from homology"/>
<dbReference type="PANTHER" id="PTHR43133">
    <property type="entry name" value="RNA POLYMERASE ECF-TYPE SIGMA FACTO"/>
    <property type="match status" value="1"/>
</dbReference>
<dbReference type="SUPFAM" id="SSF88946">
    <property type="entry name" value="Sigma2 domain of RNA polymerase sigma factors"/>
    <property type="match status" value="1"/>
</dbReference>
<dbReference type="Gene3D" id="1.10.10.10">
    <property type="entry name" value="Winged helix-like DNA-binding domain superfamily/Winged helix DNA-binding domain"/>
    <property type="match status" value="1"/>
</dbReference>
<evidence type="ECO:0000259" key="5">
    <source>
        <dbReference type="Pfam" id="PF04542"/>
    </source>
</evidence>
<dbReference type="RefSeq" id="WP_146661511.1">
    <property type="nucleotide sequence ID" value="NZ_CP019791.1"/>
</dbReference>
<dbReference type="InterPro" id="IPR014284">
    <property type="entry name" value="RNA_pol_sigma-70_dom"/>
</dbReference>
<dbReference type="NCBIfam" id="TIGR02937">
    <property type="entry name" value="sigma70-ECF"/>
    <property type="match status" value="1"/>
</dbReference>
<reference evidence="8" key="1">
    <citation type="submission" date="2017-02" db="EMBL/GenBank/DDBJ databases">
        <title>Comparative genomics and description of representatives of a novel lineage of planctomycetes thriving in anoxic sediments.</title>
        <authorList>
            <person name="Spring S."/>
            <person name="Bunk B."/>
            <person name="Sproer C."/>
        </authorList>
    </citation>
    <scope>NUCLEOTIDE SEQUENCE [LARGE SCALE GENOMIC DNA]</scope>
    <source>
        <strain evidence="8">ST-NAGAB-D1</strain>
    </source>
</reference>
<gene>
    <name evidence="7" type="primary">sigK</name>
    <name evidence="7" type="ORF">STSP2_01643</name>
</gene>
<evidence type="ECO:0000256" key="2">
    <source>
        <dbReference type="ARBA" id="ARBA00023015"/>
    </source>
</evidence>
<dbReference type="InterPro" id="IPR013249">
    <property type="entry name" value="RNA_pol_sigma70_r4_t2"/>
</dbReference>
<feature type="domain" description="RNA polymerase sigma factor 70 region 4 type 2" evidence="6">
    <location>
        <begin position="120"/>
        <end position="161"/>
    </location>
</feature>
<evidence type="ECO:0000256" key="4">
    <source>
        <dbReference type="ARBA" id="ARBA00023163"/>
    </source>
</evidence>
<comment type="similarity">
    <text evidence="1">Belongs to the sigma-70 factor family. ECF subfamily.</text>
</comment>
<dbReference type="InterPro" id="IPR036388">
    <property type="entry name" value="WH-like_DNA-bd_sf"/>
</dbReference>
<dbReference type="InterPro" id="IPR007627">
    <property type="entry name" value="RNA_pol_sigma70_r2"/>
</dbReference>
<dbReference type="PANTHER" id="PTHR43133:SF51">
    <property type="entry name" value="RNA POLYMERASE SIGMA FACTOR"/>
    <property type="match status" value="1"/>
</dbReference>
<dbReference type="NCBIfam" id="TIGR02989">
    <property type="entry name" value="Sig-70_gvs1"/>
    <property type="match status" value="1"/>
</dbReference>
<keyword evidence="3" id="KW-0731">Sigma factor</keyword>
<evidence type="ECO:0000256" key="3">
    <source>
        <dbReference type="ARBA" id="ARBA00023082"/>
    </source>
</evidence>
<organism evidence="7 8">
    <name type="scientific">Anaerohalosphaera lusitana</name>
    <dbReference type="NCBI Taxonomy" id="1936003"/>
    <lineage>
        <taxon>Bacteria</taxon>
        <taxon>Pseudomonadati</taxon>
        <taxon>Planctomycetota</taxon>
        <taxon>Phycisphaerae</taxon>
        <taxon>Sedimentisphaerales</taxon>
        <taxon>Anaerohalosphaeraceae</taxon>
        <taxon>Anaerohalosphaera</taxon>
    </lineage>
</organism>
<evidence type="ECO:0000313" key="8">
    <source>
        <dbReference type="Proteomes" id="UP000189674"/>
    </source>
</evidence>
<dbReference type="KEGG" id="alus:STSP2_01643"/>
<keyword evidence="2" id="KW-0805">Transcription regulation</keyword>
<dbReference type="GO" id="GO:0006352">
    <property type="term" value="P:DNA-templated transcription initiation"/>
    <property type="evidence" value="ECO:0007669"/>
    <property type="project" value="InterPro"/>
</dbReference>
<keyword evidence="8" id="KW-1185">Reference proteome</keyword>
<dbReference type="InterPro" id="IPR013325">
    <property type="entry name" value="RNA_pol_sigma_r2"/>
</dbReference>
<dbReference type="Pfam" id="PF08281">
    <property type="entry name" value="Sigma70_r4_2"/>
    <property type="match status" value="1"/>
</dbReference>
<name>A0A1U9NKP6_9BACT</name>
<dbReference type="Gene3D" id="1.10.1740.10">
    <property type="match status" value="1"/>
</dbReference>
<dbReference type="Pfam" id="PF04542">
    <property type="entry name" value="Sigma70_r2"/>
    <property type="match status" value="1"/>
</dbReference>
<dbReference type="InterPro" id="IPR014331">
    <property type="entry name" value="RNA_pol_sigma70_ECF_RHOBA"/>
</dbReference>
<dbReference type="AlphaFoldDB" id="A0A1U9NKP6"/>
<dbReference type="EMBL" id="CP019791">
    <property type="protein sequence ID" value="AQT68479.1"/>
    <property type="molecule type" value="Genomic_DNA"/>
</dbReference>
<dbReference type="OrthoDB" id="6383365at2"/>
<dbReference type="InterPro" id="IPR013324">
    <property type="entry name" value="RNA_pol_sigma_r3/r4-like"/>
</dbReference>
<dbReference type="Proteomes" id="UP000189674">
    <property type="component" value="Chromosome"/>
</dbReference>
<dbReference type="GO" id="GO:0016987">
    <property type="term" value="F:sigma factor activity"/>
    <property type="evidence" value="ECO:0007669"/>
    <property type="project" value="UniProtKB-KW"/>
</dbReference>
<keyword evidence="4" id="KW-0804">Transcription</keyword>
<dbReference type="InterPro" id="IPR039425">
    <property type="entry name" value="RNA_pol_sigma-70-like"/>
</dbReference>
<feature type="domain" description="RNA polymerase sigma-70 region 2" evidence="5">
    <location>
        <begin position="23"/>
        <end position="89"/>
    </location>
</feature>
<accession>A0A1U9NKP6</accession>
<protein>
    <submittedName>
        <fullName evidence="7">Sigma-K factor</fullName>
    </submittedName>
</protein>
<evidence type="ECO:0000313" key="7">
    <source>
        <dbReference type="EMBL" id="AQT68479.1"/>
    </source>
</evidence>
<sequence>MSDLDSGKTKYSDKERSDLFFKLFMANQKRIYSYILMLVPNCNDADEIMQEASAVMWQKFDEFEQGTNFGAWAVSIARFEVLNYTRKRKNSHVLFTGDMLDLFAGRAETVSGESDERMKAVQKCLEKLSKKDRRLLQMHYEGGLTIKGIAQSLDRSVQGMYKVMNRIHNSLIKCVRWRLVSEDSAC</sequence>
<dbReference type="STRING" id="1936003.STSP2_01643"/>
<dbReference type="SUPFAM" id="SSF88659">
    <property type="entry name" value="Sigma3 and sigma4 domains of RNA polymerase sigma factors"/>
    <property type="match status" value="1"/>
</dbReference>
<evidence type="ECO:0000259" key="6">
    <source>
        <dbReference type="Pfam" id="PF08281"/>
    </source>
</evidence>